<evidence type="ECO:0000259" key="2">
    <source>
        <dbReference type="Pfam" id="PF03795"/>
    </source>
</evidence>
<dbReference type="Pfam" id="PF03795">
    <property type="entry name" value="YCII"/>
    <property type="match status" value="1"/>
</dbReference>
<dbReference type="PANTHER" id="PTHR35174">
    <property type="entry name" value="BLL7171 PROTEIN-RELATED"/>
    <property type="match status" value="1"/>
</dbReference>
<dbReference type="eggNOG" id="COG3795">
    <property type="taxonomic scope" value="Bacteria"/>
</dbReference>
<dbReference type="Proteomes" id="UP000000628">
    <property type="component" value="Chromosome"/>
</dbReference>
<organism evidence="3 4">
    <name type="scientific">Jonesia denitrificans (strain ATCC 14870 / DSM 20603 / BCRC 15368 / CIP 55.134 / JCM 11481 / NBRC 15587 / NCTC 10816 / Prevot 55134)</name>
    <name type="common">Listeria denitrificans</name>
    <dbReference type="NCBI Taxonomy" id="471856"/>
    <lineage>
        <taxon>Bacteria</taxon>
        <taxon>Bacillati</taxon>
        <taxon>Actinomycetota</taxon>
        <taxon>Actinomycetes</taxon>
        <taxon>Micrococcales</taxon>
        <taxon>Jonesiaceae</taxon>
        <taxon>Jonesia</taxon>
    </lineage>
</organism>
<evidence type="ECO:0000313" key="4">
    <source>
        <dbReference type="Proteomes" id="UP000000628"/>
    </source>
</evidence>
<protein>
    <submittedName>
        <fullName evidence="3">YCII-related</fullName>
    </submittedName>
</protein>
<dbReference type="Gene3D" id="3.30.70.1060">
    <property type="entry name" value="Dimeric alpha+beta barrel"/>
    <property type="match status" value="1"/>
</dbReference>
<dbReference type="EMBL" id="CP001706">
    <property type="protein sequence ID" value="ACV07753.1"/>
    <property type="molecule type" value="Genomic_DNA"/>
</dbReference>
<feature type="domain" description="YCII-related" evidence="2">
    <location>
        <begin position="1"/>
        <end position="114"/>
    </location>
</feature>
<dbReference type="KEGG" id="jde:Jden_0077"/>
<dbReference type="PANTHER" id="PTHR35174:SF4">
    <property type="entry name" value="BLL7163 PROTEIN"/>
    <property type="match status" value="1"/>
</dbReference>
<proteinExistence type="inferred from homology"/>
<dbReference type="RefSeq" id="WP_012805858.1">
    <property type="nucleotide sequence ID" value="NC_013174.1"/>
</dbReference>
<comment type="similarity">
    <text evidence="1">Belongs to the YciI family.</text>
</comment>
<evidence type="ECO:0000313" key="3">
    <source>
        <dbReference type="EMBL" id="ACV07753.1"/>
    </source>
</evidence>
<dbReference type="AlphaFoldDB" id="C7R575"/>
<reference evidence="3 4" key="1">
    <citation type="journal article" date="2009" name="Stand. Genomic Sci.">
        <title>Complete genome sequence of Jonesia denitrificans type strain (Prevot 55134).</title>
        <authorList>
            <person name="Pukall R."/>
            <person name="Gehrich-Schroter G."/>
            <person name="Lapidus A."/>
            <person name="Nolan M."/>
            <person name="Glavina Del Rio T."/>
            <person name="Lucas S."/>
            <person name="Chen F."/>
            <person name="Tice H."/>
            <person name="Pitluck S."/>
            <person name="Cheng J.F."/>
            <person name="Copeland A."/>
            <person name="Saunders E."/>
            <person name="Brettin T."/>
            <person name="Detter J.C."/>
            <person name="Bruce D."/>
            <person name="Goodwin L."/>
            <person name="Pati A."/>
            <person name="Ivanova N."/>
            <person name="Mavromatis K."/>
            <person name="Ovchinnikova G."/>
            <person name="Chen A."/>
            <person name="Palaniappan K."/>
            <person name="Land M."/>
            <person name="Hauser L."/>
            <person name="Chang Y.J."/>
            <person name="Jeffries C.D."/>
            <person name="Chain P."/>
            <person name="Goker M."/>
            <person name="Bristow J."/>
            <person name="Eisen J.A."/>
            <person name="Markowitz V."/>
            <person name="Hugenholtz P."/>
            <person name="Kyrpides N.C."/>
            <person name="Klenk H.P."/>
            <person name="Han C."/>
        </authorList>
    </citation>
    <scope>NUCLEOTIDE SEQUENCE [LARGE SCALE GENOMIC DNA]</scope>
    <source>
        <strain evidence="4">ATCC 14870 / DSM 20603 / BCRC 15368 / CIP 55.134 / JCM 11481 / NBRC 15587 / NCTC 10816 / Prevot 55134</strain>
    </source>
</reference>
<evidence type="ECO:0000256" key="1">
    <source>
        <dbReference type="ARBA" id="ARBA00007689"/>
    </source>
</evidence>
<dbReference type="InterPro" id="IPR011008">
    <property type="entry name" value="Dimeric_a/b-barrel"/>
</dbReference>
<sequence>MAYMLILRATEESQAAAKDVPFEDVINAMGVYNEALMDAGVLAGGDGLSDPNEGAVVEFTGDAPTIRLGAYGGVSERFSGYWGLNVASLDEATMWAARCPMVPGSSLEVRRITDESDFAEFEGNEYLEKEKTWREILQGDSQ</sequence>
<name>C7R575_JONDD</name>
<keyword evidence="4" id="KW-1185">Reference proteome</keyword>
<accession>C7R575</accession>
<dbReference type="InterPro" id="IPR005545">
    <property type="entry name" value="YCII"/>
</dbReference>
<dbReference type="HOGENOM" id="CLU_130902_0_0_11"/>
<dbReference type="SUPFAM" id="SSF54909">
    <property type="entry name" value="Dimeric alpha+beta barrel"/>
    <property type="match status" value="1"/>
</dbReference>
<gene>
    <name evidence="3" type="ordered locus">Jden_0077</name>
</gene>
<dbReference type="OrthoDB" id="668782at2"/>